<sequence>MMTGIGLLAAAVPVPARAMPSAGPLPAFPPIDTADVGGGVLFADEFDGPAGSPPDYAKWRVAPARETIRNPAFWDRPENMGQYRDDRQNLFLDGNSNLVIRATREGDRYFGAKILGNTTIGIGHTWEARLRLNCLTPGAWPAWWMLNEAPGGEIDVVEWFGNGGWAPGSTVHGTLDGTTAINAPIDVDDQWHTWRCQWDEAGIRFWRDHAPGMPPYFDVPAGALDPWPFNDPGFQMFPVLNLAVSGSGGGDPSGGVYPAEMLVDYVRVW</sequence>
<feature type="domain" description="GH16" evidence="3">
    <location>
        <begin position="7"/>
        <end position="269"/>
    </location>
</feature>
<dbReference type="Pfam" id="PF00722">
    <property type="entry name" value="Glyco_hydro_16"/>
    <property type="match status" value="1"/>
</dbReference>
<feature type="signal peptide" evidence="2">
    <location>
        <begin position="1"/>
        <end position="18"/>
    </location>
</feature>
<evidence type="ECO:0000259" key="3">
    <source>
        <dbReference type="PROSITE" id="PS51762"/>
    </source>
</evidence>
<comment type="similarity">
    <text evidence="1">Belongs to the glycosyl hydrolase 16 family.</text>
</comment>
<protein>
    <submittedName>
        <fullName evidence="4">1,3-beta-glucanase</fullName>
    </submittedName>
</protein>
<feature type="chain" id="PRO_5009451773" evidence="2">
    <location>
        <begin position="19"/>
        <end position="269"/>
    </location>
</feature>
<keyword evidence="5" id="KW-1185">Reference proteome</keyword>
<evidence type="ECO:0000313" key="4">
    <source>
        <dbReference type="EMBL" id="OFJ54529.1"/>
    </source>
</evidence>
<gene>
    <name evidence="4" type="ORF">BEL07_06685</name>
</gene>
<dbReference type="EMBL" id="MCHX01000012">
    <property type="protein sequence ID" value="OFJ54529.1"/>
    <property type="molecule type" value="Genomic_DNA"/>
</dbReference>
<evidence type="ECO:0000313" key="5">
    <source>
        <dbReference type="Proteomes" id="UP000178953"/>
    </source>
</evidence>
<proteinExistence type="inferred from homology"/>
<dbReference type="SUPFAM" id="SSF49899">
    <property type="entry name" value="Concanavalin A-like lectins/glucanases"/>
    <property type="match status" value="1"/>
</dbReference>
<dbReference type="PANTHER" id="PTHR10963">
    <property type="entry name" value="GLYCOSYL HYDROLASE-RELATED"/>
    <property type="match status" value="1"/>
</dbReference>
<keyword evidence="2" id="KW-0732">Signal</keyword>
<dbReference type="PROSITE" id="PS51762">
    <property type="entry name" value="GH16_2"/>
    <property type="match status" value="1"/>
</dbReference>
<dbReference type="InterPro" id="IPR050546">
    <property type="entry name" value="Glycosyl_Hydrlase_16"/>
</dbReference>
<comment type="caution">
    <text evidence="4">The sequence shown here is derived from an EMBL/GenBank/DDBJ whole genome shotgun (WGS) entry which is preliminary data.</text>
</comment>
<dbReference type="InterPro" id="IPR000757">
    <property type="entry name" value="Beta-glucanase-like"/>
</dbReference>
<evidence type="ECO:0000256" key="2">
    <source>
        <dbReference type="SAM" id="SignalP"/>
    </source>
</evidence>
<dbReference type="Gene3D" id="2.60.120.200">
    <property type="match status" value="1"/>
</dbReference>
<dbReference type="CDD" id="cd08023">
    <property type="entry name" value="GH16_laminarinase_like"/>
    <property type="match status" value="1"/>
</dbReference>
<dbReference type="GO" id="GO:0005975">
    <property type="term" value="P:carbohydrate metabolic process"/>
    <property type="evidence" value="ECO:0007669"/>
    <property type="project" value="InterPro"/>
</dbReference>
<dbReference type="Proteomes" id="UP000178953">
    <property type="component" value="Unassembled WGS sequence"/>
</dbReference>
<evidence type="ECO:0000256" key="1">
    <source>
        <dbReference type="ARBA" id="ARBA00006865"/>
    </source>
</evidence>
<name>A0A1E8Q980_9MYCO</name>
<accession>A0A1E8Q980</accession>
<dbReference type="GO" id="GO:0004553">
    <property type="term" value="F:hydrolase activity, hydrolyzing O-glycosyl compounds"/>
    <property type="evidence" value="ECO:0007669"/>
    <property type="project" value="InterPro"/>
</dbReference>
<dbReference type="InterPro" id="IPR013320">
    <property type="entry name" value="ConA-like_dom_sf"/>
</dbReference>
<reference evidence="4 5" key="1">
    <citation type="submission" date="2016-09" db="EMBL/GenBank/DDBJ databases">
        <title>genome sequence of Mycobacterium sp. 739 SCH.</title>
        <authorList>
            <person name="Greninger A.L."/>
            <person name="Qin X."/>
            <person name="Jerome K."/>
            <person name="Vora S."/>
            <person name="Quinn K."/>
        </authorList>
    </citation>
    <scope>NUCLEOTIDE SEQUENCE [LARGE SCALE GENOMIC DNA]</scope>
    <source>
        <strain evidence="4 5">SCH</strain>
    </source>
</reference>
<dbReference type="AlphaFoldDB" id="A0A1E8Q980"/>
<organism evidence="4 5">
    <name type="scientific">Mycolicibacterium grossiae</name>
    <dbReference type="NCBI Taxonomy" id="1552759"/>
    <lineage>
        <taxon>Bacteria</taxon>
        <taxon>Bacillati</taxon>
        <taxon>Actinomycetota</taxon>
        <taxon>Actinomycetes</taxon>
        <taxon>Mycobacteriales</taxon>
        <taxon>Mycobacteriaceae</taxon>
        <taxon>Mycolicibacterium</taxon>
    </lineage>
</organism>
<dbReference type="PANTHER" id="PTHR10963:SF55">
    <property type="entry name" value="GLYCOSIDE HYDROLASE FAMILY 16 PROTEIN"/>
    <property type="match status" value="1"/>
</dbReference>